<protein>
    <submittedName>
        <fullName evidence="1">Uncharacterized protein</fullName>
    </submittedName>
</protein>
<accession>A0A6A4GHB0</accession>
<proteinExistence type="predicted"/>
<sequence>MFKLSGYPFWDMGALKHFTPAYTDVNHIRILPKSQVVWQRPPPSPAALVIRCAGDALVHGCVLHPRPTDMKHIRDALKRGCVLHPHPTDMKHIRILPESQVVWQRPPPSPAALVIRCAGMLLYTDVFYIHILRMNIVCSDAPHRRVIRCAGDALIHGCVLHPHPTDMKHIRILPKSQVIWQRPPPSPAALVIRCAGDALIHGCVLHPHPTDMKHIRILPESQVIWQRPPPSPAALVIRCAGDALVHGCVLHPRPTDMKHIRILPES</sequence>
<keyword evidence="2" id="KW-1185">Reference proteome</keyword>
<dbReference type="EMBL" id="ML770100">
    <property type="protein sequence ID" value="KAE9384665.1"/>
    <property type="molecule type" value="Genomic_DNA"/>
</dbReference>
<organism evidence="1 2">
    <name type="scientific">Gymnopus androsaceus JB14</name>
    <dbReference type="NCBI Taxonomy" id="1447944"/>
    <lineage>
        <taxon>Eukaryota</taxon>
        <taxon>Fungi</taxon>
        <taxon>Dikarya</taxon>
        <taxon>Basidiomycota</taxon>
        <taxon>Agaricomycotina</taxon>
        <taxon>Agaricomycetes</taxon>
        <taxon>Agaricomycetidae</taxon>
        <taxon>Agaricales</taxon>
        <taxon>Marasmiineae</taxon>
        <taxon>Omphalotaceae</taxon>
        <taxon>Gymnopus</taxon>
    </lineage>
</organism>
<dbReference type="Proteomes" id="UP000799118">
    <property type="component" value="Unassembled WGS sequence"/>
</dbReference>
<gene>
    <name evidence="1" type="ORF">BT96DRAFT_1007840</name>
</gene>
<name>A0A6A4GHB0_9AGAR</name>
<evidence type="ECO:0000313" key="2">
    <source>
        <dbReference type="Proteomes" id="UP000799118"/>
    </source>
</evidence>
<reference evidence="1" key="1">
    <citation type="journal article" date="2019" name="Environ. Microbiol.">
        <title>Fungal ecological strategies reflected in gene transcription - a case study of two litter decomposers.</title>
        <authorList>
            <person name="Barbi F."/>
            <person name="Kohler A."/>
            <person name="Barry K."/>
            <person name="Baskaran P."/>
            <person name="Daum C."/>
            <person name="Fauchery L."/>
            <person name="Ihrmark K."/>
            <person name="Kuo A."/>
            <person name="LaButti K."/>
            <person name="Lipzen A."/>
            <person name="Morin E."/>
            <person name="Grigoriev I.V."/>
            <person name="Henrissat B."/>
            <person name="Lindahl B."/>
            <person name="Martin F."/>
        </authorList>
    </citation>
    <scope>NUCLEOTIDE SEQUENCE</scope>
    <source>
        <strain evidence="1">JB14</strain>
    </source>
</reference>
<dbReference type="AlphaFoldDB" id="A0A6A4GHB0"/>
<evidence type="ECO:0000313" key="1">
    <source>
        <dbReference type="EMBL" id="KAE9384665.1"/>
    </source>
</evidence>